<dbReference type="Pfam" id="PF08681">
    <property type="entry name" value="TacA1"/>
    <property type="match status" value="1"/>
</dbReference>
<name>A0A426TZU5_9CHLR</name>
<dbReference type="InterPro" id="IPR014795">
    <property type="entry name" value="TacA_1-like"/>
</dbReference>
<reference evidence="2 3" key="1">
    <citation type="submission" date="2018-12" db="EMBL/GenBank/DDBJ databases">
        <title>Genome Sequence of Candidatus Viridilinea halotolerans isolated from saline sulfide-rich spring.</title>
        <authorList>
            <person name="Grouzdev D.S."/>
            <person name="Burganskaya E.I."/>
            <person name="Krutkina M.S."/>
            <person name="Sukhacheva M.V."/>
            <person name="Gorlenko V.M."/>
        </authorList>
    </citation>
    <scope>NUCLEOTIDE SEQUENCE [LARGE SCALE GENOMIC DNA]</scope>
    <source>
        <strain evidence="2">Chok-6</strain>
    </source>
</reference>
<dbReference type="AlphaFoldDB" id="A0A426TZU5"/>
<dbReference type="EMBL" id="RSAS01000423">
    <property type="protein sequence ID" value="RRR71915.1"/>
    <property type="molecule type" value="Genomic_DNA"/>
</dbReference>
<gene>
    <name evidence="2" type="ORF">EI684_10850</name>
</gene>
<dbReference type="Proteomes" id="UP000280307">
    <property type="component" value="Unassembled WGS sequence"/>
</dbReference>
<comment type="caution">
    <text evidence="2">The sequence shown here is derived from an EMBL/GenBank/DDBJ whole genome shotgun (WGS) entry which is preliminary data.</text>
</comment>
<organism evidence="2 3">
    <name type="scientific">Candidatus Viridilinea halotolerans</name>
    <dbReference type="NCBI Taxonomy" id="2491704"/>
    <lineage>
        <taxon>Bacteria</taxon>
        <taxon>Bacillati</taxon>
        <taxon>Chloroflexota</taxon>
        <taxon>Chloroflexia</taxon>
        <taxon>Chloroflexales</taxon>
        <taxon>Chloroflexineae</taxon>
        <taxon>Oscillochloridaceae</taxon>
        <taxon>Candidatus Viridilinea</taxon>
    </lineage>
</organism>
<keyword evidence="1" id="KW-1277">Toxin-antitoxin system</keyword>
<evidence type="ECO:0000313" key="2">
    <source>
        <dbReference type="EMBL" id="RRR71915.1"/>
    </source>
</evidence>
<sequence length="72" mass="8114">MRCRLRRNIMAMSRQTHGSRKLKSRRLAAQMPIVLSAQDSKRFAEALLNPGQPNEALRAAFACQDSDVESID</sequence>
<accession>A0A426TZU5</accession>
<protein>
    <submittedName>
        <fullName evidence="2">DUF1778 domain-containing protein</fullName>
    </submittedName>
</protein>
<evidence type="ECO:0000256" key="1">
    <source>
        <dbReference type="ARBA" id="ARBA00022649"/>
    </source>
</evidence>
<proteinExistence type="predicted"/>
<evidence type="ECO:0000313" key="3">
    <source>
        <dbReference type="Proteomes" id="UP000280307"/>
    </source>
</evidence>
<dbReference type="Gene3D" id="1.20.890.30">
    <property type="entry name" value="VCA0319-like"/>
    <property type="match status" value="1"/>
</dbReference>